<proteinExistence type="predicted"/>
<protein>
    <submittedName>
        <fullName evidence="2">Uncharacterized protein</fullName>
    </submittedName>
</protein>
<comment type="caution">
    <text evidence="2">The sequence shown here is derived from an EMBL/GenBank/DDBJ whole genome shotgun (WGS) entry which is preliminary data.</text>
</comment>
<organism evidence="2 3">
    <name type="scientific">Daphnia galeata</name>
    <dbReference type="NCBI Taxonomy" id="27404"/>
    <lineage>
        <taxon>Eukaryota</taxon>
        <taxon>Metazoa</taxon>
        <taxon>Ecdysozoa</taxon>
        <taxon>Arthropoda</taxon>
        <taxon>Crustacea</taxon>
        <taxon>Branchiopoda</taxon>
        <taxon>Diplostraca</taxon>
        <taxon>Cladocera</taxon>
        <taxon>Anomopoda</taxon>
        <taxon>Daphniidae</taxon>
        <taxon>Daphnia</taxon>
    </lineage>
</organism>
<keyword evidence="1" id="KW-0812">Transmembrane</keyword>
<keyword evidence="3" id="KW-1185">Reference proteome</keyword>
<reference evidence="2" key="1">
    <citation type="submission" date="2021-11" db="EMBL/GenBank/DDBJ databases">
        <authorList>
            <person name="Schell T."/>
        </authorList>
    </citation>
    <scope>NUCLEOTIDE SEQUENCE</scope>
    <source>
        <strain evidence="2">M5</strain>
    </source>
</reference>
<feature type="transmembrane region" description="Helical" evidence="1">
    <location>
        <begin position="20"/>
        <end position="42"/>
    </location>
</feature>
<name>A0A8J2RL48_9CRUS</name>
<evidence type="ECO:0000256" key="1">
    <source>
        <dbReference type="SAM" id="Phobius"/>
    </source>
</evidence>
<dbReference type="AlphaFoldDB" id="A0A8J2RL48"/>
<keyword evidence="1" id="KW-0472">Membrane</keyword>
<evidence type="ECO:0000313" key="2">
    <source>
        <dbReference type="EMBL" id="CAH0101556.1"/>
    </source>
</evidence>
<gene>
    <name evidence="2" type="ORF">DGAL_LOCUS3891</name>
</gene>
<keyword evidence="1" id="KW-1133">Transmembrane helix</keyword>
<accession>A0A8J2RL48</accession>
<sequence>MAQHKYINSVDLTDKNSRALSIPSVFGCARIFQFIFIMWLFLESSCKIVESSDDVLSNDILSSTYHAEGFL</sequence>
<evidence type="ECO:0000313" key="3">
    <source>
        <dbReference type="Proteomes" id="UP000789390"/>
    </source>
</evidence>
<dbReference type="EMBL" id="CAKKLH010000060">
    <property type="protein sequence ID" value="CAH0101556.1"/>
    <property type="molecule type" value="Genomic_DNA"/>
</dbReference>
<dbReference type="Proteomes" id="UP000789390">
    <property type="component" value="Unassembled WGS sequence"/>
</dbReference>